<feature type="region of interest" description="Disordered" evidence="1">
    <location>
        <begin position="168"/>
        <end position="239"/>
    </location>
</feature>
<dbReference type="EMBL" id="CATQJA010002581">
    <property type="protein sequence ID" value="CAJ0571731.1"/>
    <property type="molecule type" value="Genomic_DNA"/>
</dbReference>
<evidence type="ECO:0000259" key="2">
    <source>
        <dbReference type="Pfam" id="PF00487"/>
    </source>
</evidence>
<dbReference type="GO" id="GO:0006629">
    <property type="term" value="P:lipid metabolic process"/>
    <property type="evidence" value="ECO:0007669"/>
    <property type="project" value="InterPro"/>
</dbReference>
<dbReference type="InterPro" id="IPR036400">
    <property type="entry name" value="Cyt_B5-like_heme/steroid_sf"/>
</dbReference>
<evidence type="ECO:0000313" key="3">
    <source>
        <dbReference type="EMBL" id="CAJ0571731.1"/>
    </source>
</evidence>
<feature type="compositionally biased region" description="Low complexity" evidence="1">
    <location>
        <begin position="52"/>
        <end position="72"/>
    </location>
</feature>
<accession>A0AA36CNW0</accession>
<evidence type="ECO:0000256" key="1">
    <source>
        <dbReference type="SAM" id="MobiDB-lite"/>
    </source>
</evidence>
<proteinExistence type="predicted"/>
<dbReference type="InterPro" id="IPR012171">
    <property type="entry name" value="Fatty_acid_desaturase"/>
</dbReference>
<dbReference type="AlphaFoldDB" id="A0AA36CNW0"/>
<feature type="non-terminal residue" evidence="3">
    <location>
        <position position="1"/>
    </location>
</feature>
<dbReference type="PANTHER" id="PTHR19353">
    <property type="entry name" value="FATTY ACID DESATURASE 2"/>
    <property type="match status" value="1"/>
</dbReference>
<evidence type="ECO:0000313" key="4">
    <source>
        <dbReference type="Proteomes" id="UP001177023"/>
    </source>
</evidence>
<gene>
    <name evidence="3" type="ORF">MSPICULIGERA_LOCUS10131</name>
</gene>
<sequence>MANDAARAVDSRQFDSVVSWHQAAKPDGAMTMRPPYPPPKQKPASRKRNAQPNSVEPSSSSQPKQPKPNSFPMHNASDEFLFKTPIPQHDNPAIKEIYNDLCAGSALDEKLDDNPLRKMERMTNIPLFDNGMNTVVSSAGSMDKTRDAEKERNAKMQTLEEIEKSFTNPMLAPLSRPNPEPQLMAPSAGKEEWEKLMGAGSSNGAPSTSESQTSVPPAPAPEKSPMYPPPNTNGMMPTGPQSAGVYPSPYPQYSMPSGPNSAGTYPPPMPNGKANGAPHPAAAHGMPQRMMQPQMNYPGGYPPMYPWPPMPNGMQMGPPPPNHPAYQQWVMQQQAMAYQRQQMMAAQQQAMNKAAAMNSPGQYPSPMMQGPPPTSTTTPTSAPSATMPPNGMPYHPSMQMRGPYAPPPYFGGMPGMPGPGMSPGANPGMPPHPGYGPYPGMMPPGEFVTSKSDLGYGATMGLKGNGIRLKVDDKWLHLSDELIHNHPGGNVIKQYANADATHMFHAFHEGSAMAYKQVEVLKKTSWDQSEDLEEYIKKRNDQTDVNVSSYDITIEEEKQITLRFEQLRQDVHRFGLMDAKEGYYYFKMVSTMSIMLLGFALQYNGWYLTAACAMALCWQQLGWMTHEFCHHQPFKNRRMNDRFGIFFGNIAQGFASDWWKDKHNTHHATTNMIDHDGDIDLAPLVTFVPADLLKYKEPLEKAILKIVPYQHLYFTAMLPMLRFSWLAQSLQFAFTQNKSNFRSYREHAFEQQLGLSIHWAWVLLQLYLLPSWPLRIAFFLISQGGAGFLIGHVVTFNHNSVDKYPANSRILNNFAALQILTTRNMTPSPFIDWLWGGLNYQVEHHLFPTMPRCNLGKCSELVKQFCKDTKLPYLCDDFFVGYALNLKQLENMSHVVEKRIQG</sequence>
<dbReference type="GO" id="GO:0016020">
    <property type="term" value="C:membrane"/>
    <property type="evidence" value="ECO:0007669"/>
    <property type="project" value="TreeGrafter"/>
</dbReference>
<feature type="compositionally biased region" description="Pro residues" evidence="1">
    <location>
        <begin position="216"/>
        <end position="231"/>
    </location>
</feature>
<dbReference type="InterPro" id="IPR005804">
    <property type="entry name" value="FA_desaturase_dom"/>
</dbReference>
<feature type="compositionally biased region" description="Polar residues" evidence="1">
    <location>
        <begin position="200"/>
        <end position="215"/>
    </location>
</feature>
<keyword evidence="4" id="KW-1185">Reference proteome</keyword>
<protein>
    <recommendedName>
        <fullName evidence="2">Fatty acid desaturase domain-containing protein</fullName>
    </recommendedName>
</protein>
<dbReference type="Pfam" id="PF00487">
    <property type="entry name" value="FA_desaturase"/>
    <property type="match status" value="1"/>
</dbReference>
<dbReference type="Proteomes" id="UP001177023">
    <property type="component" value="Unassembled WGS sequence"/>
</dbReference>
<feature type="compositionally biased region" description="Low complexity" evidence="1">
    <location>
        <begin position="375"/>
        <end position="389"/>
    </location>
</feature>
<organism evidence="3 4">
    <name type="scientific">Mesorhabditis spiculigera</name>
    <dbReference type="NCBI Taxonomy" id="96644"/>
    <lineage>
        <taxon>Eukaryota</taxon>
        <taxon>Metazoa</taxon>
        <taxon>Ecdysozoa</taxon>
        <taxon>Nematoda</taxon>
        <taxon>Chromadorea</taxon>
        <taxon>Rhabditida</taxon>
        <taxon>Rhabditina</taxon>
        <taxon>Rhabditomorpha</taxon>
        <taxon>Rhabditoidea</taxon>
        <taxon>Rhabditidae</taxon>
        <taxon>Mesorhabditinae</taxon>
        <taxon>Mesorhabditis</taxon>
    </lineage>
</organism>
<dbReference type="CDD" id="cd03506">
    <property type="entry name" value="Delta6-FADS-like"/>
    <property type="match status" value="1"/>
</dbReference>
<dbReference type="SUPFAM" id="SSF55856">
    <property type="entry name" value="Cytochrome b5-like heme/steroid binding domain"/>
    <property type="match status" value="1"/>
</dbReference>
<dbReference type="GO" id="GO:0016717">
    <property type="term" value="F:oxidoreductase activity, acting on paired donors, with oxidation of a pair of donors resulting in the reduction of molecular oxygen to two molecules of water"/>
    <property type="evidence" value="ECO:0007669"/>
    <property type="project" value="TreeGrafter"/>
</dbReference>
<feature type="domain" description="Fatty acid desaturase" evidence="2">
    <location>
        <begin position="606"/>
        <end position="873"/>
    </location>
</feature>
<feature type="region of interest" description="Disordered" evidence="1">
    <location>
        <begin position="1"/>
        <end position="88"/>
    </location>
</feature>
<name>A0AA36CNW0_9BILA</name>
<dbReference type="PANTHER" id="PTHR19353:SF83">
    <property type="entry name" value="DELTA(6)-FATTY-ACID DESATURASE FAT-3"/>
    <property type="match status" value="1"/>
</dbReference>
<comment type="caution">
    <text evidence="3">The sequence shown here is derived from an EMBL/GenBank/DDBJ whole genome shotgun (WGS) entry which is preliminary data.</text>
</comment>
<feature type="compositionally biased region" description="Low complexity" evidence="1">
    <location>
        <begin position="359"/>
        <end position="368"/>
    </location>
</feature>
<feature type="region of interest" description="Disordered" evidence="1">
    <location>
        <begin position="359"/>
        <end position="398"/>
    </location>
</feature>
<reference evidence="3" key="1">
    <citation type="submission" date="2023-06" db="EMBL/GenBank/DDBJ databases">
        <authorList>
            <person name="Delattre M."/>
        </authorList>
    </citation>
    <scope>NUCLEOTIDE SEQUENCE</scope>
    <source>
        <strain evidence="3">AF72</strain>
    </source>
</reference>